<feature type="signal peptide" evidence="1">
    <location>
        <begin position="1"/>
        <end position="22"/>
    </location>
</feature>
<dbReference type="OrthoDB" id="4521797at2759"/>
<keyword evidence="1" id="KW-0732">Signal</keyword>
<evidence type="ECO:0000313" key="2">
    <source>
        <dbReference type="EMBL" id="KAA8913351.1"/>
    </source>
</evidence>
<sequence length="153" mass="16427">MRQTLLFLGWAAAMIIFFTTLGAALPAVAKQDPDLTLSKTNDTNTNTNSTRINLHLTCETSWASPTYSEISGLLDILNAKKGVCIQKNSVGSKCTTIASFIGADAGLCGSPKWSVNCIVFAWAIDMIRKGCGNDDMQRAGGTWLFGELKGVLF</sequence>
<dbReference type="AlphaFoldDB" id="A0A5J5F8W5"/>
<proteinExistence type="predicted"/>
<protein>
    <submittedName>
        <fullName evidence="2">Uncharacterized protein</fullName>
    </submittedName>
</protein>
<keyword evidence="3" id="KW-1185">Reference proteome</keyword>
<dbReference type="InParanoid" id="A0A5J5F8W5"/>
<feature type="chain" id="PRO_5023937301" evidence="1">
    <location>
        <begin position="23"/>
        <end position="153"/>
    </location>
</feature>
<evidence type="ECO:0000313" key="3">
    <source>
        <dbReference type="Proteomes" id="UP000326924"/>
    </source>
</evidence>
<evidence type="ECO:0000256" key="1">
    <source>
        <dbReference type="SAM" id="SignalP"/>
    </source>
</evidence>
<organism evidence="2 3">
    <name type="scientific">Sphaerosporella brunnea</name>
    <dbReference type="NCBI Taxonomy" id="1250544"/>
    <lineage>
        <taxon>Eukaryota</taxon>
        <taxon>Fungi</taxon>
        <taxon>Dikarya</taxon>
        <taxon>Ascomycota</taxon>
        <taxon>Pezizomycotina</taxon>
        <taxon>Pezizomycetes</taxon>
        <taxon>Pezizales</taxon>
        <taxon>Pyronemataceae</taxon>
        <taxon>Sphaerosporella</taxon>
    </lineage>
</organism>
<accession>A0A5J5F8W5</accession>
<reference evidence="2 3" key="1">
    <citation type="submission" date="2019-09" db="EMBL/GenBank/DDBJ databases">
        <title>Draft genome of the ectomycorrhizal ascomycete Sphaerosporella brunnea.</title>
        <authorList>
            <consortium name="DOE Joint Genome Institute"/>
            <person name="Benucci G.M."/>
            <person name="Marozzi G."/>
            <person name="Antonielli L."/>
            <person name="Sanchez S."/>
            <person name="Marco P."/>
            <person name="Wang X."/>
            <person name="Falini L.B."/>
            <person name="Barry K."/>
            <person name="Haridas S."/>
            <person name="Lipzen A."/>
            <person name="Labutti K."/>
            <person name="Grigoriev I.V."/>
            <person name="Murat C."/>
            <person name="Martin F."/>
            <person name="Albertini E."/>
            <person name="Donnini D."/>
            <person name="Bonito G."/>
        </authorList>
    </citation>
    <scope>NUCLEOTIDE SEQUENCE [LARGE SCALE GENOMIC DNA]</scope>
    <source>
        <strain evidence="2 3">Sb_GMNB300</strain>
    </source>
</reference>
<dbReference type="EMBL" id="VXIS01000015">
    <property type="protein sequence ID" value="KAA8913351.1"/>
    <property type="molecule type" value="Genomic_DNA"/>
</dbReference>
<name>A0A5J5F8W5_9PEZI</name>
<dbReference type="Proteomes" id="UP000326924">
    <property type="component" value="Unassembled WGS sequence"/>
</dbReference>
<gene>
    <name evidence="2" type="ORF">FN846DRAFT_902831</name>
</gene>
<comment type="caution">
    <text evidence="2">The sequence shown here is derived from an EMBL/GenBank/DDBJ whole genome shotgun (WGS) entry which is preliminary data.</text>
</comment>